<dbReference type="SUPFAM" id="SSF56712">
    <property type="entry name" value="Prokaryotic type I DNA topoisomerase"/>
    <property type="match status" value="1"/>
</dbReference>
<dbReference type="Proteomes" id="UP001595783">
    <property type="component" value="Unassembled WGS sequence"/>
</dbReference>
<accession>A0ABV7ZH17</accession>
<dbReference type="InterPro" id="IPR023405">
    <property type="entry name" value="Topo_IA_core_domain"/>
</dbReference>
<dbReference type="PANTHER" id="PTHR42785">
    <property type="entry name" value="DNA TOPOISOMERASE, TYPE IA, CORE"/>
    <property type="match status" value="1"/>
</dbReference>
<dbReference type="PROSITE" id="PS52039">
    <property type="entry name" value="TOPO_IA_2"/>
    <property type="match status" value="1"/>
</dbReference>
<organism evidence="2 3">
    <name type="scientific">Helicobacter baculiformis</name>
    <dbReference type="NCBI Taxonomy" id="427351"/>
    <lineage>
        <taxon>Bacteria</taxon>
        <taxon>Pseudomonadati</taxon>
        <taxon>Campylobacterota</taxon>
        <taxon>Epsilonproteobacteria</taxon>
        <taxon>Campylobacterales</taxon>
        <taxon>Helicobacteraceae</taxon>
        <taxon>Helicobacter</taxon>
    </lineage>
</organism>
<reference evidence="3" key="1">
    <citation type="journal article" date="2019" name="Int. J. Syst. Evol. Microbiol.">
        <title>The Global Catalogue of Microorganisms (GCM) 10K type strain sequencing project: providing services to taxonomists for standard genome sequencing and annotation.</title>
        <authorList>
            <consortium name="The Broad Institute Genomics Platform"/>
            <consortium name="The Broad Institute Genome Sequencing Center for Infectious Disease"/>
            <person name="Wu L."/>
            <person name="Ma J."/>
        </authorList>
    </citation>
    <scope>NUCLEOTIDE SEQUENCE [LARGE SCALE GENOMIC DNA]</scope>
    <source>
        <strain evidence="3">CCUG 53816</strain>
    </source>
</reference>
<feature type="domain" description="Topo IA-type catalytic" evidence="1">
    <location>
        <begin position="1"/>
        <end position="125"/>
    </location>
</feature>
<dbReference type="RefSeq" id="WP_382262584.1">
    <property type="nucleotide sequence ID" value="NZ_JBHRZO010000022.1"/>
</dbReference>
<name>A0ABV7ZH17_9HELI</name>
<dbReference type="InterPro" id="IPR000380">
    <property type="entry name" value="Topo_IA"/>
</dbReference>
<protein>
    <submittedName>
        <fullName evidence="2">DNA topoisomerase</fullName>
        <ecNumber evidence="2">5.6.2.-</ecNumber>
    </submittedName>
</protein>
<dbReference type="PANTHER" id="PTHR42785:SF1">
    <property type="entry name" value="DNA TOPOISOMERASE"/>
    <property type="match status" value="1"/>
</dbReference>
<sequence length="125" mass="14217">EAGLITYIRTDAQILSQEFLNKAENFYQSLYVNLYECRGYKAKNSQAEAHEAIRITHCHKFEDTQNLLNQAGITDSQTQALYILIFQRTLESQGKAATYAKQDLQCKTKTTSLSVLCALCKRLDT</sequence>
<dbReference type="EMBL" id="JBHRZO010000022">
    <property type="protein sequence ID" value="MFC3847842.1"/>
    <property type="molecule type" value="Genomic_DNA"/>
</dbReference>
<proteinExistence type="predicted"/>
<keyword evidence="2" id="KW-0413">Isomerase</keyword>
<comment type="caution">
    <text evidence="2">The sequence shown here is derived from an EMBL/GenBank/DDBJ whole genome shotgun (WGS) entry which is preliminary data.</text>
</comment>
<dbReference type="InterPro" id="IPR013497">
    <property type="entry name" value="Topo_IA_cen"/>
</dbReference>
<dbReference type="EC" id="5.6.2.-" evidence="2"/>
<evidence type="ECO:0000313" key="3">
    <source>
        <dbReference type="Proteomes" id="UP001595783"/>
    </source>
</evidence>
<evidence type="ECO:0000313" key="2">
    <source>
        <dbReference type="EMBL" id="MFC3847842.1"/>
    </source>
</evidence>
<feature type="non-terminal residue" evidence="2">
    <location>
        <position position="1"/>
    </location>
</feature>
<dbReference type="Pfam" id="PF01131">
    <property type="entry name" value="Topoisom_bac"/>
    <property type="match status" value="1"/>
</dbReference>
<dbReference type="InterPro" id="IPR013826">
    <property type="entry name" value="Topo_IA_cen_sub3"/>
</dbReference>
<dbReference type="Gene3D" id="1.10.290.10">
    <property type="entry name" value="Topoisomerase I, domain 4"/>
    <property type="match status" value="1"/>
</dbReference>
<dbReference type="Gene3D" id="2.70.20.10">
    <property type="entry name" value="Topoisomerase I, domain 3"/>
    <property type="match status" value="1"/>
</dbReference>
<gene>
    <name evidence="2" type="ORF">ACFOPX_04755</name>
</gene>
<dbReference type="InterPro" id="IPR013825">
    <property type="entry name" value="Topo_IA_cen_sub2"/>
</dbReference>
<keyword evidence="3" id="KW-1185">Reference proteome</keyword>
<dbReference type="GO" id="GO:0016853">
    <property type="term" value="F:isomerase activity"/>
    <property type="evidence" value="ECO:0007669"/>
    <property type="project" value="UniProtKB-KW"/>
</dbReference>
<evidence type="ECO:0000259" key="1">
    <source>
        <dbReference type="PROSITE" id="PS52039"/>
    </source>
</evidence>